<dbReference type="EMBL" id="ADCY02000026">
    <property type="protein sequence ID" value="EFG29991.2"/>
    <property type="molecule type" value="Genomic_DNA"/>
</dbReference>
<proteinExistence type="predicted"/>
<comment type="subcellular location">
    <subcellularLocation>
        <location evidence="1">Cell outer membrane</location>
    </subcellularLocation>
</comment>
<evidence type="ECO:0000259" key="4">
    <source>
        <dbReference type="Pfam" id="PF01298"/>
    </source>
</evidence>
<dbReference type="PROSITE" id="PS51257">
    <property type="entry name" value="PROKAR_LIPOPROTEIN"/>
    <property type="match status" value="1"/>
</dbReference>
<dbReference type="HOGENOM" id="CLU_069306_0_0_4"/>
<reference evidence="5 6" key="1">
    <citation type="submission" date="2010-03" db="EMBL/GenBank/DDBJ databases">
        <authorList>
            <consortium name="The Broad Institute Genome Sequencing Platform"/>
            <person name="Ward D."/>
            <person name="Earl A."/>
            <person name="Feldgarden M."/>
            <person name="Gevers D."/>
            <person name="Young S."/>
            <person name="Zeng Q."/>
            <person name="Koehrsen M."/>
            <person name="Alvarado L."/>
            <person name="Berlin A.M."/>
            <person name="Borenstein D."/>
            <person name="Chapman S.B."/>
            <person name="Chen Z."/>
            <person name="Engels R."/>
            <person name="Freedman E."/>
            <person name="Gellesch M."/>
            <person name="Goldberg J."/>
            <person name="Griggs A."/>
            <person name="Gujja S."/>
            <person name="Heilman E.R."/>
            <person name="Heiman D.I."/>
            <person name="Hepburn T.A."/>
            <person name="Howarth C."/>
            <person name="Jen D."/>
            <person name="Larson L."/>
            <person name="Mehta T."/>
            <person name="Park D."/>
            <person name="Pearson M."/>
            <person name="Richards J."/>
            <person name="Roberts A."/>
            <person name="Saif S."/>
            <person name="Shea T.D."/>
            <person name="Shenoy N."/>
            <person name="Sisk P."/>
            <person name="Stolte C."/>
            <person name="Sykes S.N."/>
            <person name="Walk T."/>
            <person name="White J."/>
            <person name="Yandava C."/>
            <person name="Izard J."/>
            <person name="Baranova O.V."/>
            <person name="Blanton J.M."/>
            <person name="Tanner A.C."/>
            <person name="Dewhirst F."/>
            <person name="Haas B."/>
            <person name="Nusbaum C."/>
            <person name="Birren B."/>
        </authorList>
    </citation>
    <scope>NUCLEOTIDE SEQUENCE [LARGE SCALE GENOMIC DNA]</scope>
    <source>
        <strain evidence="5 6">ATCC 29453</strain>
    </source>
</reference>
<dbReference type="Proteomes" id="UP000017813">
    <property type="component" value="Unassembled WGS sequence"/>
</dbReference>
<dbReference type="NCBIfam" id="NF041636">
    <property type="entry name" value="slam_lipo"/>
    <property type="match status" value="1"/>
</dbReference>
<name>V9HAU2_9NEIS</name>
<dbReference type="Gene3D" id="2.40.160.90">
    <property type="match status" value="1"/>
</dbReference>
<evidence type="ECO:0000313" key="5">
    <source>
        <dbReference type="EMBL" id="EFG29991.2"/>
    </source>
</evidence>
<dbReference type="Pfam" id="PF01298">
    <property type="entry name" value="TbpB_B_D"/>
    <property type="match status" value="1"/>
</dbReference>
<evidence type="ECO:0000256" key="3">
    <source>
        <dbReference type="SAM" id="SignalP"/>
    </source>
</evidence>
<dbReference type="RefSeq" id="WP_002641839.1">
    <property type="nucleotide sequence ID" value="NZ_CP019448.1"/>
</dbReference>
<feature type="signal peptide" evidence="3">
    <location>
        <begin position="1"/>
        <end position="21"/>
    </location>
</feature>
<dbReference type="InterPro" id="IPR054843">
    <property type="entry name" value="Slam_hemophilin_C"/>
</dbReference>
<dbReference type="STRING" id="641147.HMPREF9021_02189"/>
<evidence type="ECO:0000256" key="2">
    <source>
        <dbReference type="SAM" id="MobiDB-lite"/>
    </source>
</evidence>
<feature type="chain" id="PRO_5004776814" description="Transferrin-binding protein B C-lobe/N-lobe beta-barrel domain-containing protein" evidence="3">
    <location>
        <begin position="22"/>
        <end position="306"/>
    </location>
</feature>
<comment type="caution">
    <text evidence="5">The sequence shown here is derived from an EMBL/GenBank/DDBJ whole genome shotgun (WGS) entry which is preliminary data.</text>
</comment>
<dbReference type="SUPFAM" id="SSF56925">
    <property type="entry name" value="OMPA-like"/>
    <property type="match status" value="1"/>
</dbReference>
<dbReference type="eggNOG" id="ENOG50338ST">
    <property type="taxonomic scope" value="Bacteria"/>
</dbReference>
<dbReference type="InterPro" id="IPR011250">
    <property type="entry name" value="OMP/PagP_B-barrel"/>
</dbReference>
<keyword evidence="3" id="KW-0732">Signal</keyword>
<reference evidence="5 6" key="2">
    <citation type="submission" date="2011-10" db="EMBL/GenBank/DDBJ databases">
        <title>The Genome Sequence of Simonsiella muelleri ATCC 29453.</title>
        <authorList>
            <consortium name="The Broad Institute Genome Sequencing Platform"/>
            <consortium name="The Broad Institute Genome Sequencing Center for Infectious Disease"/>
            <person name="Earl A."/>
            <person name="Ward D."/>
            <person name="Feldgarden M."/>
            <person name="Gevers D."/>
            <person name="Izard J."/>
            <person name="Baranova O.V."/>
            <person name="Blanton J.M."/>
            <person name="Tanner A.C."/>
            <person name="Dewhirst F."/>
            <person name="Young S.K."/>
            <person name="Zeng Q."/>
            <person name="Gargeya S."/>
            <person name="Fitzgerald M."/>
            <person name="Haas B."/>
            <person name="Abouelleil A."/>
            <person name="Alvarado L."/>
            <person name="Arachchi H.M."/>
            <person name="Berlin A."/>
            <person name="Brown A."/>
            <person name="Chapman S.B."/>
            <person name="Chen Z."/>
            <person name="Dunbar C."/>
            <person name="Freedman E."/>
            <person name="Gearin G."/>
            <person name="Goldberg J."/>
            <person name="Griggs A."/>
            <person name="Gujja S."/>
            <person name="Heiman D."/>
            <person name="Howarth C."/>
            <person name="Larson L."/>
            <person name="Lui A."/>
            <person name="MacDonald P.J.P."/>
            <person name="Montmayeur A."/>
            <person name="Murphy C."/>
            <person name="Neiman D."/>
            <person name="Pearson M."/>
            <person name="Priest M."/>
            <person name="Roberts A."/>
            <person name="Saif S."/>
            <person name="Shea T."/>
            <person name="Shenoy N."/>
            <person name="Sisk P."/>
            <person name="Stolte C."/>
            <person name="Sykes S."/>
            <person name="Wortman J."/>
            <person name="Nusbaum C."/>
            <person name="Birren B."/>
        </authorList>
    </citation>
    <scope>NUCLEOTIDE SEQUENCE [LARGE SCALE GENOMIC DNA]</scope>
    <source>
        <strain evidence="5 6">ATCC 29453</strain>
    </source>
</reference>
<feature type="region of interest" description="Disordered" evidence="2">
    <location>
        <begin position="41"/>
        <end position="91"/>
    </location>
</feature>
<accession>V9HAU2</accession>
<dbReference type="InterPro" id="IPR001677">
    <property type="entry name" value="TbpB_B_D"/>
</dbReference>
<evidence type="ECO:0000256" key="1">
    <source>
        <dbReference type="ARBA" id="ARBA00004442"/>
    </source>
</evidence>
<gene>
    <name evidence="5" type="ORF">HMPREF9021_02189</name>
</gene>
<protein>
    <recommendedName>
        <fullName evidence="4">Transferrin-binding protein B C-lobe/N-lobe beta-barrel domain-containing protein</fullName>
    </recommendedName>
</protein>
<dbReference type="GO" id="GO:0009279">
    <property type="term" value="C:cell outer membrane"/>
    <property type="evidence" value="ECO:0007669"/>
    <property type="project" value="UniProtKB-SubCell"/>
</dbReference>
<keyword evidence="6" id="KW-1185">Reference proteome</keyword>
<sequence>MVNLKLSVIATAMVFALTACGSSGDSSGAGFGRVNFNSNSQSAANSATNNGTTKTSGFTLNKGKTTNTANTSTNTVGKTTTPTPANTATTKPAVQANTNNGLALIGYDRNGVNVSPVAISSADLNKVTIDGTEVTLSQPGISAGTFTTISNNTKETIASGRALSYSRIGAYRDFNDAQGRNPSFTFVVGSVTPTAQVPTSGQATYDGLSLVSIVGGGAFSKGTSNFNVDFGSKKIMGTVKANSDVTIVPLEGKIDGASFSGTKDGVNMSGQFYGPQAAELGGVFNGTQQNGSTFNELMGVFGATKQ</sequence>
<evidence type="ECO:0000313" key="6">
    <source>
        <dbReference type="Proteomes" id="UP000017813"/>
    </source>
</evidence>
<dbReference type="AlphaFoldDB" id="V9HAU2"/>
<organism evidence="5 6">
    <name type="scientific">Simonsiella muelleri ATCC 29453</name>
    <dbReference type="NCBI Taxonomy" id="641147"/>
    <lineage>
        <taxon>Bacteria</taxon>
        <taxon>Pseudomonadati</taxon>
        <taxon>Pseudomonadota</taxon>
        <taxon>Betaproteobacteria</taxon>
        <taxon>Neisseriales</taxon>
        <taxon>Neisseriaceae</taxon>
        <taxon>Simonsiella</taxon>
    </lineage>
</organism>
<feature type="domain" description="Transferrin-binding protein B C-lobe/N-lobe beta-barrel" evidence="4">
    <location>
        <begin position="197"/>
        <end position="305"/>
    </location>
</feature>